<evidence type="ECO:0000313" key="17">
    <source>
        <dbReference type="Proteomes" id="UP000253250"/>
    </source>
</evidence>
<reference evidence="16 17" key="1">
    <citation type="submission" date="2018-02" db="EMBL/GenBank/DDBJ databases">
        <title>Insights into the biology of acidophilic members of the Acidiferrobacteraceae family derived from comparative genomic analyses.</title>
        <authorList>
            <person name="Issotta F."/>
            <person name="Thyssen C."/>
            <person name="Mena C."/>
            <person name="Moya A."/>
            <person name="Bellenberg S."/>
            <person name="Sproer C."/>
            <person name="Covarrubias P.C."/>
            <person name="Sand W."/>
            <person name="Quatrini R."/>
            <person name="Vera M."/>
        </authorList>
    </citation>
    <scope>NUCLEOTIDE SEQUENCE [LARGE SCALE GENOMIC DNA]</scope>
    <source>
        <strain evidence="17">m-1</strain>
    </source>
</reference>
<gene>
    <name evidence="16" type="primary">pssA</name>
    <name evidence="16" type="ORF">C4900_03840</name>
</gene>
<dbReference type="InterPro" id="IPR043130">
    <property type="entry name" value="CDP-OH_PTrfase_TM_dom"/>
</dbReference>
<evidence type="ECO:0000256" key="3">
    <source>
        <dbReference type="ARBA" id="ARBA00010441"/>
    </source>
</evidence>
<evidence type="ECO:0000256" key="12">
    <source>
        <dbReference type="ARBA" id="ARBA00023209"/>
    </source>
</evidence>
<dbReference type="InterPro" id="IPR050324">
    <property type="entry name" value="CDP-alcohol_PTase-I"/>
</dbReference>
<evidence type="ECO:0000256" key="5">
    <source>
        <dbReference type="ARBA" id="ARBA00017171"/>
    </source>
</evidence>
<dbReference type="InterPro" id="IPR048254">
    <property type="entry name" value="CDP_ALCOHOL_P_TRANSF_CS"/>
</dbReference>
<dbReference type="Pfam" id="PF01066">
    <property type="entry name" value="CDP-OH_P_transf"/>
    <property type="match status" value="1"/>
</dbReference>
<dbReference type="GO" id="GO:0016020">
    <property type="term" value="C:membrane"/>
    <property type="evidence" value="ECO:0007669"/>
    <property type="project" value="InterPro"/>
</dbReference>
<dbReference type="PROSITE" id="PS00379">
    <property type="entry name" value="CDP_ALCOHOL_P_TRANSF"/>
    <property type="match status" value="1"/>
</dbReference>
<keyword evidence="11" id="KW-0472">Membrane</keyword>
<dbReference type="OrthoDB" id="9777147at2"/>
<evidence type="ECO:0000256" key="9">
    <source>
        <dbReference type="ARBA" id="ARBA00022989"/>
    </source>
</evidence>
<comment type="caution">
    <text evidence="16">The sequence shown here is derived from an EMBL/GenBank/DDBJ whole genome shotgun (WGS) entry which is preliminary data.</text>
</comment>
<proteinExistence type="inferred from homology"/>
<dbReference type="EMBL" id="PSYR01000001">
    <property type="protein sequence ID" value="RCN58898.1"/>
    <property type="molecule type" value="Genomic_DNA"/>
</dbReference>
<evidence type="ECO:0000256" key="11">
    <source>
        <dbReference type="ARBA" id="ARBA00023136"/>
    </source>
</evidence>
<dbReference type="InterPro" id="IPR000462">
    <property type="entry name" value="CDP-OH_P_trans"/>
</dbReference>
<dbReference type="Proteomes" id="UP000253250">
    <property type="component" value="Unassembled WGS sequence"/>
</dbReference>
<keyword evidence="9" id="KW-1133">Transmembrane helix</keyword>
<dbReference type="GO" id="GO:0003882">
    <property type="term" value="F:CDP-diacylglycerol-serine O-phosphatidyltransferase activity"/>
    <property type="evidence" value="ECO:0007669"/>
    <property type="project" value="UniProtKB-EC"/>
</dbReference>
<evidence type="ECO:0000256" key="10">
    <source>
        <dbReference type="ARBA" id="ARBA00023098"/>
    </source>
</evidence>
<dbReference type="PANTHER" id="PTHR14269:SF61">
    <property type="entry name" value="CDP-DIACYLGLYCEROL--SERINE O-PHOSPHATIDYLTRANSFERASE"/>
    <property type="match status" value="1"/>
</dbReference>
<name>A0A1C2FY89_9GAMM</name>
<keyword evidence="6" id="KW-0444">Lipid biosynthesis</keyword>
<dbReference type="Gene3D" id="1.20.120.1760">
    <property type="match status" value="1"/>
</dbReference>
<dbReference type="PANTHER" id="PTHR14269">
    <property type="entry name" value="CDP-DIACYLGLYCEROL--GLYCEROL-3-PHOSPHATE 3-PHOSPHATIDYLTRANSFERASE-RELATED"/>
    <property type="match status" value="1"/>
</dbReference>
<evidence type="ECO:0000256" key="8">
    <source>
        <dbReference type="ARBA" id="ARBA00022692"/>
    </source>
</evidence>
<dbReference type="GO" id="GO:0012505">
    <property type="term" value="C:endomembrane system"/>
    <property type="evidence" value="ECO:0007669"/>
    <property type="project" value="UniProtKB-SubCell"/>
</dbReference>
<evidence type="ECO:0000256" key="14">
    <source>
        <dbReference type="ARBA" id="ARBA00032361"/>
    </source>
</evidence>
<evidence type="ECO:0000256" key="4">
    <source>
        <dbReference type="ARBA" id="ARBA00013174"/>
    </source>
</evidence>
<dbReference type="STRING" id="163359.A9R16_03320"/>
<comment type="catalytic activity">
    <reaction evidence="1">
        <text>a CDP-1,2-diacyl-sn-glycerol + L-serine = a 1,2-diacyl-sn-glycero-3-phospho-L-serine + CMP + H(+)</text>
        <dbReference type="Rhea" id="RHEA:16913"/>
        <dbReference type="ChEBI" id="CHEBI:15378"/>
        <dbReference type="ChEBI" id="CHEBI:33384"/>
        <dbReference type="ChEBI" id="CHEBI:57262"/>
        <dbReference type="ChEBI" id="CHEBI:58332"/>
        <dbReference type="ChEBI" id="CHEBI:60377"/>
        <dbReference type="EC" id="2.7.8.8"/>
    </reaction>
</comment>
<dbReference type="InterPro" id="IPR004533">
    <property type="entry name" value="CDP-diaglyc--ser_O-PTrfase"/>
</dbReference>
<keyword evidence="12" id="KW-0594">Phospholipid biosynthesis</keyword>
<keyword evidence="7 15" id="KW-0808">Transferase</keyword>
<accession>A0A1C2FY89</accession>
<keyword evidence="10" id="KW-0443">Lipid metabolism</keyword>
<dbReference type="AlphaFoldDB" id="A0A1C2FY89"/>
<dbReference type="RefSeq" id="WP_065971907.1">
    <property type="nucleotide sequence ID" value="NZ_CP080624.1"/>
</dbReference>
<dbReference type="NCBIfam" id="TIGR00473">
    <property type="entry name" value="pssA"/>
    <property type="match status" value="1"/>
</dbReference>
<evidence type="ECO:0000256" key="6">
    <source>
        <dbReference type="ARBA" id="ARBA00022516"/>
    </source>
</evidence>
<sequence length="253" mass="27820">MMEDKRKGIYILPNLFTTAALFAGFYAIVQAMKGEFWHAAVAVFIAMVMDGLDGRVARWTHTESDFGAQYDSLSDMVSFGLAPALVVYEWGLSGLGKLGWLAAFIYSAAAALRLARFNIQTSTDRRLSFHGLPSPAAAAVVTGLVWVLQGYGAPPLWLRATALAVTVLIGAAMVSNIRYHSFKHIDLKGRVPFIAVLAIVLIFVLISLDPARVLFALFFCYALSGPIDSLVRRYRRSLHRRRLGDSHEGSPRV</sequence>
<dbReference type="EC" id="2.7.8.8" evidence="4"/>
<evidence type="ECO:0000256" key="1">
    <source>
        <dbReference type="ARBA" id="ARBA00000287"/>
    </source>
</evidence>
<comment type="subcellular location">
    <subcellularLocation>
        <location evidence="2">Endomembrane system</location>
        <topology evidence="2">Multi-pass membrane protein</topology>
    </subcellularLocation>
</comment>
<protein>
    <recommendedName>
        <fullName evidence="5">CDP-diacylglycerol--serine O-phosphatidyltransferase</fullName>
        <ecNumber evidence="4">2.7.8.8</ecNumber>
    </recommendedName>
    <alternativeName>
        <fullName evidence="14">Phosphatidylserine synthase</fullName>
    </alternativeName>
</protein>
<dbReference type="GO" id="GO:0008654">
    <property type="term" value="P:phospholipid biosynthetic process"/>
    <property type="evidence" value="ECO:0007669"/>
    <property type="project" value="UniProtKB-KW"/>
</dbReference>
<keyword evidence="13" id="KW-1208">Phospholipid metabolism</keyword>
<evidence type="ECO:0000256" key="15">
    <source>
        <dbReference type="RuleBase" id="RU003750"/>
    </source>
</evidence>
<keyword evidence="17" id="KW-1185">Reference proteome</keyword>
<keyword evidence="8" id="KW-0812">Transmembrane</keyword>
<comment type="similarity">
    <text evidence="3 15">Belongs to the CDP-alcohol phosphatidyltransferase class-I family.</text>
</comment>
<evidence type="ECO:0000256" key="7">
    <source>
        <dbReference type="ARBA" id="ARBA00022679"/>
    </source>
</evidence>
<evidence type="ECO:0000256" key="13">
    <source>
        <dbReference type="ARBA" id="ARBA00023264"/>
    </source>
</evidence>
<organism evidence="16 17">
    <name type="scientific">Acidiferrobacter thiooxydans</name>
    <dbReference type="NCBI Taxonomy" id="163359"/>
    <lineage>
        <taxon>Bacteria</taxon>
        <taxon>Pseudomonadati</taxon>
        <taxon>Pseudomonadota</taxon>
        <taxon>Gammaproteobacteria</taxon>
        <taxon>Acidiferrobacterales</taxon>
        <taxon>Acidiferrobacteraceae</taxon>
        <taxon>Acidiferrobacter</taxon>
    </lineage>
</organism>
<evidence type="ECO:0000313" key="16">
    <source>
        <dbReference type="EMBL" id="RCN58898.1"/>
    </source>
</evidence>
<evidence type="ECO:0000256" key="2">
    <source>
        <dbReference type="ARBA" id="ARBA00004127"/>
    </source>
</evidence>